<dbReference type="SUPFAM" id="SSF56935">
    <property type="entry name" value="Porins"/>
    <property type="match status" value="1"/>
</dbReference>
<reference evidence="1" key="1">
    <citation type="journal article" date="2020" name="mSystems">
        <title>Genome- and Community-Level Interaction Insights into Carbon Utilization and Element Cycling Functions of Hydrothermarchaeota in Hydrothermal Sediment.</title>
        <authorList>
            <person name="Zhou Z."/>
            <person name="Liu Y."/>
            <person name="Xu W."/>
            <person name="Pan J."/>
            <person name="Luo Z.H."/>
            <person name="Li M."/>
        </authorList>
    </citation>
    <scope>NUCLEOTIDE SEQUENCE [LARGE SCALE GENOMIC DNA]</scope>
    <source>
        <strain evidence="1">HyVt-102</strain>
    </source>
</reference>
<dbReference type="Proteomes" id="UP000885847">
    <property type="component" value="Unassembled WGS sequence"/>
</dbReference>
<evidence type="ECO:0000313" key="1">
    <source>
        <dbReference type="EMBL" id="HDI83680.1"/>
    </source>
</evidence>
<accession>A0A7C0ZAQ1</accession>
<organism evidence="1">
    <name type="scientific">candidate division WOR-3 bacterium</name>
    <dbReference type="NCBI Taxonomy" id="2052148"/>
    <lineage>
        <taxon>Bacteria</taxon>
        <taxon>Bacteria division WOR-3</taxon>
    </lineage>
</organism>
<comment type="caution">
    <text evidence="1">The sequence shown here is derived from an EMBL/GenBank/DDBJ whole genome shotgun (WGS) entry which is preliminary data.</text>
</comment>
<sequence>MRKITLIVFFIFALYVSGSFLYTNSGFGEVFPVVDAALYSMGGVSVFSGENPYVFTGTAITLNGGISIPSESRSKRVFDSYDNTVGKVVVASGTYFLPGNYGLNARFGNDKILLGFDFHPYIYSNYRYFNQIRNEFYVVTGEEETKAEFNVSGYNPYVGFRFGYFSAGLGFRVLNGYSYTYDRIDTTTTEVWKRWKGYNFNGGFFFTPSPRFSLGVLFNSGFYLNSSSDTLFYPPVFSTGIRYAPPNLLPSVVMAEIGFIPWTQATMNGGSAGFNDLLIYRFGIQHKLTSGLFLRLGFNYSGSPVKESIARGTFTAGLGWEKGKNKLDVSFNFSNINYKGEEVNLTGDLGTLYFSETETDILVQIRREL</sequence>
<proteinExistence type="predicted"/>
<dbReference type="Gene3D" id="2.40.160.60">
    <property type="entry name" value="Outer membrane protein transport protein (OMPP1/FadL/TodX)"/>
    <property type="match status" value="1"/>
</dbReference>
<evidence type="ECO:0008006" key="2">
    <source>
        <dbReference type="Google" id="ProtNLM"/>
    </source>
</evidence>
<dbReference type="AlphaFoldDB" id="A0A7C0ZAQ1"/>
<name>A0A7C0ZAQ1_UNCW3</name>
<gene>
    <name evidence="1" type="ORF">ENF18_07825</name>
</gene>
<dbReference type="EMBL" id="DQWE01000370">
    <property type="protein sequence ID" value="HDI83680.1"/>
    <property type="molecule type" value="Genomic_DNA"/>
</dbReference>
<protein>
    <recommendedName>
        <fullName evidence="2">PorV/PorQ family protein</fullName>
    </recommendedName>
</protein>